<reference evidence="2 3" key="1">
    <citation type="submission" date="2020-03" db="EMBL/GenBank/DDBJ databases">
        <title>Genomic Encyclopedia of Type Strains, Phase IV (KMG-IV): sequencing the most valuable type-strain genomes for metagenomic binning, comparative biology and taxonomic classification.</title>
        <authorList>
            <person name="Goeker M."/>
        </authorList>
    </citation>
    <scope>NUCLEOTIDE SEQUENCE [LARGE SCALE GENOMIC DNA]</scope>
    <source>
        <strain evidence="2 3">DSM 5718</strain>
    </source>
</reference>
<feature type="transmembrane region" description="Helical" evidence="1">
    <location>
        <begin position="120"/>
        <end position="146"/>
    </location>
</feature>
<dbReference type="PANTHER" id="PTHR37692">
    <property type="entry name" value="HYPOTHETICAL MEMBRANE SPANNING PROTEIN"/>
    <property type="match status" value="1"/>
</dbReference>
<keyword evidence="1" id="KW-1133">Transmembrane helix</keyword>
<feature type="transmembrane region" description="Helical" evidence="1">
    <location>
        <begin position="78"/>
        <end position="100"/>
    </location>
</feature>
<dbReference type="EMBL" id="JAASRN010000001">
    <property type="protein sequence ID" value="NIK73218.1"/>
    <property type="molecule type" value="Genomic_DNA"/>
</dbReference>
<comment type="caution">
    <text evidence="2">The sequence shown here is derived from an EMBL/GenBank/DDBJ whole genome shotgun (WGS) entry which is preliminary data.</text>
</comment>
<evidence type="ECO:0000313" key="3">
    <source>
        <dbReference type="Proteomes" id="UP000537126"/>
    </source>
</evidence>
<name>A0A846MNQ9_9BACT</name>
<dbReference type="Pfam" id="PF04238">
    <property type="entry name" value="DUF420"/>
    <property type="match status" value="1"/>
</dbReference>
<feature type="transmembrane region" description="Helical" evidence="1">
    <location>
        <begin position="158"/>
        <end position="177"/>
    </location>
</feature>
<evidence type="ECO:0000256" key="1">
    <source>
        <dbReference type="SAM" id="Phobius"/>
    </source>
</evidence>
<keyword evidence="1" id="KW-0812">Transmembrane</keyword>
<feature type="transmembrane region" description="Helical" evidence="1">
    <location>
        <begin position="12"/>
        <end position="34"/>
    </location>
</feature>
<keyword evidence="3" id="KW-1185">Reference proteome</keyword>
<proteinExistence type="predicted"/>
<protein>
    <submittedName>
        <fullName evidence="2">Putative membrane protein</fullName>
    </submittedName>
</protein>
<gene>
    <name evidence="2" type="ORF">FHS56_000704</name>
</gene>
<dbReference type="Proteomes" id="UP000537126">
    <property type="component" value="Unassembled WGS sequence"/>
</dbReference>
<dbReference type="PANTHER" id="PTHR37692:SF1">
    <property type="entry name" value="DUF420 DOMAIN-CONTAINING PROTEIN"/>
    <property type="match status" value="1"/>
</dbReference>
<sequence>MNTLSTSSQDRLYRRIIAVVSVAIPIVVAILVYMQRTGKNITYESVDFLPHLNAFINSATFVALVAGFIAIKRKNIAWHRLCMMTAFVLSSIFLVSYVIYHTFGTHTPYGGEGWIRSLYFFILITHIALSAIVVPLVLFALYFAYTKQYAKHRKIVKWAYPVWVYVAASGVTVYLMISPYYS</sequence>
<accession>A0A846MNQ9</accession>
<evidence type="ECO:0000313" key="2">
    <source>
        <dbReference type="EMBL" id="NIK73218.1"/>
    </source>
</evidence>
<keyword evidence="1" id="KW-0472">Membrane</keyword>
<dbReference type="RefSeq" id="WP_166918481.1">
    <property type="nucleotide sequence ID" value="NZ_JAASRN010000001.1"/>
</dbReference>
<feature type="transmembrane region" description="Helical" evidence="1">
    <location>
        <begin position="54"/>
        <end position="71"/>
    </location>
</feature>
<dbReference type="InterPro" id="IPR007352">
    <property type="entry name" value="DUF420"/>
</dbReference>
<organism evidence="2 3">
    <name type="scientific">Thermonema lapsum</name>
    <dbReference type="NCBI Taxonomy" id="28195"/>
    <lineage>
        <taxon>Bacteria</taxon>
        <taxon>Pseudomonadati</taxon>
        <taxon>Bacteroidota</taxon>
        <taxon>Cytophagia</taxon>
        <taxon>Cytophagales</taxon>
        <taxon>Thermonemataceae</taxon>
        <taxon>Thermonema</taxon>
    </lineage>
</organism>
<dbReference type="AlphaFoldDB" id="A0A846MNQ9"/>